<dbReference type="PANTHER" id="PTHR12993:SF26">
    <property type="entry name" value="1D-MYO-INOSITOL 2-ACETAMIDO-2-DEOXY-ALPHA-D-GLUCOPYRANOSIDE DEACETYLASE"/>
    <property type="match status" value="1"/>
</dbReference>
<keyword evidence="2 4" id="KW-0378">Hydrolase</keyword>
<evidence type="ECO:0000256" key="3">
    <source>
        <dbReference type="ARBA" id="ARBA00022833"/>
    </source>
</evidence>
<evidence type="ECO:0000313" key="5">
    <source>
        <dbReference type="EMBL" id="SBW19338.1"/>
    </source>
</evidence>
<dbReference type="GO" id="GO:0008270">
    <property type="term" value="F:zinc ion binding"/>
    <property type="evidence" value="ECO:0007669"/>
    <property type="project" value="UniProtKB-UniRule"/>
</dbReference>
<dbReference type="Pfam" id="PF02585">
    <property type="entry name" value="PIG-L"/>
    <property type="match status" value="1"/>
</dbReference>
<dbReference type="HAMAP" id="MF_01696">
    <property type="entry name" value="MshB"/>
    <property type="match status" value="1"/>
</dbReference>
<name>A0A1C3NV64_9ACTN</name>
<dbReference type="EMBL" id="FLUV01000527">
    <property type="protein sequence ID" value="SBW19338.1"/>
    <property type="molecule type" value="Genomic_DNA"/>
</dbReference>
<evidence type="ECO:0000256" key="1">
    <source>
        <dbReference type="ARBA" id="ARBA00022723"/>
    </source>
</evidence>
<comment type="function">
    <text evidence="4">Catalyzes the deacetylation of 1D-myo-inositol 2-acetamido-2-deoxy-alpha-D-glucopyranoside (GlcNAc-Ins) in the mycothiol biosynthesis pathway.</text>
</comment>
<dbReference type="InterPro" id="IPR017810">
    <property type="entry name" value="Mycothiol_biosynthesis_MshB"/>
</dbReference>
<gene>
    <name evidence="5" type="primary">mshB1</name>
    <name evidence="4" type="synonym">mshB</name>
    <name evidence="5" type="ORF">FDG2_1249</name>
</gene>
<sequence>MAAPAARTGSGTDFTGPLARRVVFVHAHPDDEVIGTGVTMASYAAAPDTAVTLVTCTLGEMGEVLVPELVNLRSDLGDQLGGYRVGELAAACAALGVSDQRFLGGAGRWRDSGMMGTPGNDDPRCLWRADLDVVTAALVGIVREVRPQVLVSYDANGGYGHPDHIRAHQITVRAFDAAADPDFAPEAGPPWQPLKLYETALPRSVLQAGIDYFRSSGAGQELLPGVESAQDVPTAVPDEAVTTEIEANPYYEGNSYYEAKIAAMRAHATQMTTDGFFFALADGIGHRAWGTEHYVLTRGRRGPGAGPYGRETDLFAGVDLDVRD</sequence>
<dbReference type="GO" id="GO:0010125">
    <property type="term" value="P:mycothiol biosynthetic process"/>
    <property type="evidence" value="ECO:0007669"/>
    <property type="project" value="UniProtKB-UniRule"/>
</dbReference>
<dbReference type="PANTHER" id="PTHR12993">
    <property type="entry name" value="N-ACETYLGLUCOSAMINYL-PHOSPHATIDYLINOSITOL DE-N-ACETYLASE-RELATED"/>
    <property type="match status" value="1"/>
</dbReference>
<dbReference type="SUPFAM" id="SSF102588">
    <property type="entry name" value="LmbE-like"/>
    <property type="match status" value="1"/>
</dbReference>
<keyword evidence="3 4" id="KW-0862">Zinc</keyword>
<proteinExistence type="inferred from homology"/>
<evidence type="ECO:0000256" key="2">
    <source>
        <dbReference type="ARBA" id="ARBA00022801"/>
    </source>
</evidence>
<organism evidence="5 6">
    <name type="scientific">Candidatus Protofrankia californiensis</name>
    <dbReference type="NCBI Taxonomy" id="1839754"/>
    <lineage>
        <taxon>Bacteria</taxon>
        <taxon>Bacillati</taxon>
        <taxon>Actinomycetota</taxon>
        <taxon>Actinomycetes</taxon>
        <taxon>Frankiales</taxon>
        <taxon>Frankiaceae</taxon>
        <taxon>Protofrankia</taxon>
    </lineage>
</organism>
<feature type="binding site" evidence="4">
    <location>
        <position position="28"/>
    </location>
    <ligand>
        <name>Zn(2+)</name>
        <dbReference type="ChEBI" id="CHEBI:29105"/>
    </ligand>
</feature>
<reference evidence="6" key="1">
    <citation type="submission" date="2016-02" db="EMBL/GenBank/DDBJ databases">
        <authorList>
            <person name="Wibberg D."/>
        </authorList>
    </citation>
    <scope>NUCLEOTIDE SEQUENCE [LARGE SCALE GENOMIC DNA]</scope>
</reference>
<comment type="cofactor">
    <cofactor evidence="4">
        <name>Zn(2+)</name>
        <dbReference type="ChEBI" id="CHEBI:29105"/>
    </cofactor>
    <text evidence="4">Binds 1 zinc ion per subunit.</text>
</comment>
<evidence type="ECO:0000313" key="6">
    <source>
        <dbReference type="Proteomes" id="UP000199013"/>
    </source>
</evidence>
<dbReference type="Proteomes" id="UP000199013">
    <property type="component" value="Unassembled WGS sequence"/>
</dbReference>
<dbReference type="InterPro" id="IPR024078">
    <property type="entry name" value="LmbE-like_dom_sf"/>
</dbReference>
<accession>A0A1C3NV64</accession>
<keyword evidence="1 4" id="KW-0479">Metal-binding</keyword>
<protein>
    <recommendedName>
        <fullName evidence="4">1D-myo-inositol 2-acetamido-2-deoxy-alpha-D-glucopyranoside deacetylase</fullName>
        <shortName evidence="4">GlcNAc-Ins deacetylase</shortName>
        <ecNumber evidence="4">3.5.1.103</ecNumber>
    </recommendedName>
    <alternativeName>
        <fullName evidence="4">N-acetyl-1-D-myo-inositol-2-amino-2-deoxy-alpha-D-glucopyranoside deacetylase</fullName>
    </alternativeName>
</protein>
<dbReference type="NCBIfam" id="TIGR03445">
    <property type="entry name" value="mycothiol_MshB"/>
    <property type="match status" value="1"/>
</dbReference>
<dbReference type="AlphaFoldDB" id="A0A1C3NV64"/>
<dbReference type="EC" id="3.5.1.103" evidence="4"/>
<keyword evidence="6" id="KW-1185">Reference proteome</keyword>
<dbReference type="InterPro" id="IPR003737">
    <property type="entry name" value="GlcNAc_PI_deacetylase-related"/>
</dbReference>
<evidence type="ECO:0000256" key="4">
    <source>
        <dbReference type="HAMAP-Rule" id="MF_01696"/>
    </source>
</evidence>
<feature type="binding site" evidence="4">
    <location>
        <position position="31"/>
    </location>
    <ligand>
        <name>Zn(2+)</name>
        <dbReference type="ChEBI" id="CHEBI:29105"/>
    </ligand>
</feature>
<dbReference type="GO" id="GO:0035595">
    <property type="term" value="F:N-acetylglucosaminylinositol deacetylase activity"/>
    <property type="evidence" value="ECO:0007669"/>
    <property type="project" value="UniProtKB-EC"/>
</dbReference>
<dbReference type="Gene3D" id="3.40.50.10320">
    <property type="entry name" value="LmbE-like"/>
    <property type="match status" value="1"/>
</dbReference>
<comment type="catalytic activity">
    <reaction evidence="4">
        <text>1D-myo-inositol 2-acetamido-2-deoxy-alpha-D-glucopyranoside + H2O = 1D-myo-inositol 2-amino-2-deoxy-alpha-D-glucopyranoside + acetate</text>
        <dbReference type="Rhea" id="RHEA:26180"/>
        <dbReference type="ChEBI" id="CHEBI:15377"/>
        <dbReference type="ChEBI" id="CHEBI:30089"/>
        <dbReference type="ChEBI" id="CHEBI:52442"/>
        <dbReference type="ChEBI" id="CHEBI:58886"/>
        <dbReference type="EC" id="3.5.1.103"/>
    </reaction>
</comment>
<feature type="binding site" evidence="4">
    <location>
        <position position="164"/>
    </location>
    <ligand>
        <name>Zn(2+)</name>
        <dbReference type="ChEBI" id="CHEBI:29105"/>
    </ligand>
</feature>
<comment type="similarity">
    <text evidence="4">Belongs to the MshB deacetylase family.</text>
</comment>